<name>A0A173GBJ8_9CAUD</name>
<organism evidence="3 4">
    <name type="scientific">Bacillus phage SalinJah</name>
    <dbReference type="NCBI Taxonomy" id="1837830"/>
    <lineage>
        <taxon>Viruses</taxon>
        <taxon>Duplodnaviria</taxon>
        <taxon>Heunggongvirae</taxon>
        <taxon>Uroviricota</taxon>
        <taxon>Caudoviricetes</taxon>
        <taxon>Herelleviridae</taxon>
        <taxon>Bastillevirinae</taxon>
        <taxon>Wphvirus</taxon>
        <taxon>Wphvirus BPS13</taxon>
    </lineage>
</organism>
<dbReference type="RefSeq" id="YP_009282060.1">
    <property type="nucleotide sequence ID" value="NC_031034.1"/>
</dbReference>
<proteinExistence type="predicted"/>
<dbReference type="GeneID" id="29059825"/>
<reference evidence="4" key="1">
    <citation type="submission" date="2016-04" db="EMBL/GenBank/DDBJ databases">
        <authorList>
            <person name="Adebesin M.O."/>
            <person name="Ahama K."/>
            <person name="Alekasir E.M."/>
            <person name="Ali S."/>
            <person name="Aligholizadeh E."/>
            <person name="Allison J.M."/>
            <person name="Alzaher A."/>
            <person name="Andaya C.D."/>
            <person name="Asfaw S."/>
            <person name="Bansal N."/>
            <person name="Beauchard M.A."/>
            <person name="Betancourt K.A."/>
            <person name="Bhatia B."/>
            <person name="Boretti N.A."/>
            <person name="Brondi J.N."/>
            <person name="Byrd C.E."/>
            <person name="Cao A."/>
            <person name="Cardosa E.A."/>
            <person name="Carter A."/>
            <person name="Chen S."/>
            <person name="Chen Y."/>
            <person name="Clara V.K."/>
            <person name="Cobuzzi M."/>
            <person name="Conn O.L."/>
            <person name="Crosby I.A."/>
            <person name="Daly S.B."/>
            <person name="Depaz I.X."/>
            <person name="Dhaurali S."/>
            <person name="Dowdy K.M."/>
            <person name="Edokobi N.B."/>
            <person name="Ekanayake A.B."/>
            <person name="Ekekwe S.O."/>
            <person name="Emond M.A."/>
            <person name="Endres L."/>
            <person name="Eng S."/>
            <person name="Felkoski S.A."/>
            <person name="Gant C.D."/>
            <person name="Gaskin B."/>
            <person name="Gondal S."/>
            <person name="Gutmann J."/>
            <person name="Ha T.-A."/>
            <person name="Habteyes H."/>
            <person name="Hariri O."/>
            <person name="Healey R.M."/>
            <person name="Heins J.L."/>
            <person name="Henderson A.L."/>
            <person name="Hernandez F.M."/>
            <person name="Hoang P.T."/>
            <person name="Hope K.T."/>
            <person name="Husna A."/>
            <person name="Hussain A."/>
            <person name="Imani O."/>
            <person name="Jackson N.L."/>
            <person name="Jacob V.M."/>
            <person name="Kang C."/>
            <person name="Kantov R.M."/>
            <person name="Kavuru S."/>
            <person name="Kerr M.S."/>
            <person name="Khan O.A."/>
            <person name="Khan T.M."/>
            <person name="King T."/>
            <person name="Kulkarni R."/>
            <person name="Li A."/>
            <person name="Maczka C."/>
            <person name="Maisonet E."/>
            <person name="Majethia P.M."/>
            <person name="Malik D.A."/>
            <person name="Mariam A."/>
            <person name="Marquess E.B."/>
            <person name="Mattison J."/>
            <person name="Mcdonald N."/>
            <person name="Mehr S."/>
            <person name="Mengers S.R."/>
            <person name="Michaels D.P."/>
            <person name="Mondal S."/>
            <person name="Monney D.B."/>
            <person name="Nakhleh S.I."/>
            <person name="Ndubuizu N.C."/>
            <person name="Nguyen A.H."/>
            <person name="Nguyen K.M."/>
            <person name="Nguyen M.T."/>
            <person name="Nicholas M.L."/>
            <person name="Nimalan J.P."/>
            <person name="O'Connell R.A."/>
            <person name="Odoi E."/>
            <person name="Ojo L."/>
            <person name="Okoye A.E."/>
            <person name="Olateru-Olagbegi O."/>
            <person name="Osei K.V."/>
            <person name="Osei-Tutu A."/>
            <person name="Palilla A.M."/>
            <person name="Pancholi S."/>
            <person name="Park J.H."/>
            <person name="Patel K."/>
            <person name="Patel P."/>
            <person name="Pennington E."/>
            <person name="Peterson R.E."/>
            <person name="Pon J."/>
            <person name="Pourkarim H."/>
            <person name="Reed M.L."/>
            <person name="Rottman V."/>
            <person name="Salazar J."/>
            <person name="Samet S."/>
            <person name="Sendze O."/>
            <person name="Stelmack M.A."/>
            <person name="Stinnett R."/>
            <person name="Tchouaga A.L."/>
            <person name="Thompson E.M."/>
            <person name="Tran N.G."/>
            <person name="Truong T."/>
            <person name="Udo J.A."/>
            <person name="Verona L.T."/>
            <person name="Vu T.-Q."/>
            <person name="Wade J."/>
            <person name="Wang N.Q."/>
            <person name="Waters Z.M."/>
            <person name="Wellman R.J."/>
            <person name="Woldegabreal S."/>
            <person name="Yee A.C."/>
            <person name="Yirefu M."/>
            <person name="Zahangir S."/>
            <person name="Zhai Y."/>
            <person name="Devine C.L."/>
            <person name="Liao K."/>
            <person name="Prasad P.K."/>
            <person name="Ruthenberg K.J."/>
            <person name="Shonk J.A."/>
            <person name="Way M."/>
            <person name="Yousufi H.K."/>
            <person name="Cao L."/>
            <person name="Fox J."/>
            <person name="Hobbs E."/>
            <person name="Kilic S."/>
            <person name="Nunn R."/>
            <person name="Patel R."/>
            <person name="Rubenstein M."/>
            <person name="Cresawn S.G."/>
            <person name="Russell D.A."/>
            <person name="Pope W.H."/>
            <person name="Jacobs-Sera D."/>
            <person name="Hendrix R.W."/>
            <person name="Hatfull G.F."/>
            <person name="Erill I."/>
            <person name="Caruso S.M."/>
        </authorList>
    </citation>
    <scope>NUCLEOTIDE SEQUENCE [LARGE SCALE GENOMIC DNA]</scope>
</reference>
<sequence>MIFNKPYEEHLLKDGYDALSYEHKNMLVLDLANNFGVTFNEVTMDMILTVHKTLKLAETEEIHQMEIEAGFVHPETLRMYDITIKKQVDMIGIRVLLQTTDKKSVDIRTEDSGVVTHTRDEFIDLFEKVISYKDALDTKLIRLNEAIMTAKTTKDLLTLDWYSFDPNATIEGGIRIAGEPDSSTGQVLSDGAGSESTGPNEG</sequence>
<feature type="region of interest" description="Disordered" evidence="1">
    <location>
        <begin position="173"/>
        <end position="202"/>
    </location>
</feature>
<gene>
    <name evidence="3" type="ORF">SALINJAH_106</name>
</gene>
<dbReference type="InterPro" id="IPR025484">
    <property type="entry name" value="DUF4376"/>
</dbReference>
<evidence type="ECO:0000313" key="4">
    <source>
        <dbReference type="Proteomes" id="UP000203219"/>
    </source>
</evidence>
<dbReference type="Pfam" id="PF14301">
    <property type="entry name" value="DUF4376"/>
    <property type="match status" value="1"/>
</dbReference>
<protein>
    <recommendedName>
        <fullName evidence="2">DUF4376 domain-containing protein</fullName>
    </recommendedName>
</protein>
<evidence type="ECO:0000256" key="1">
    <source>
        <dbReference type="SAM" id="MobiDB-lite"/>
    </source>
</evidence>
<evidence type="ECO:0000259" key="2">
    <source>
        <dbReference type="Pfam" id="PF14301"/>
    </source>
</evidence>
<accession>A0A173GBJ8</accession>
<feature type="domain" description="DUF4376" evidence="2">
    <location>
        <begin position="51"/>
        <end position="154"/>
    </location>
</feature>
<dbReference type="KEGG" id="vg:29059825"/>
<dbReference type="EMBL" id="KX011169">
    <property type="protein sequence ID" value="ANH50573.1"/>
    <property type="molecule type" value="Genomic_DNA"/>
</dbReference>
<dbReference type="Proteomes" id="UP000203219">
    <property type="component" value="Segment"/>
</dbReference>
<evidence type="ECO:0000313" key="3">
    <source>
        <dbReference type="EMBL" id="ANH50573.1"/>
    </source>
</evidence>